<organism evidence="3 4">
    <name type="scientific">Lactococcus lactis subsp. lactis</name>
    <name type="common">Streptococcus lactis</name>
    <dbReference type="NCBI Taxonomy" id="1360"/>
    <lineage>
        <taxon>Bacteria</taxon>
        <taxon>Bacillati</taxon>
        <taxon>Bacillota</taxon>
        <taxon>Bacilli</taxon>
        <taxon>Lactobacillales</taxon>
        <taxon>Streptococcaceae</taxon>
        <taxon>Lactococcus</taxon>
    </lineage>
</organism>
<dbReference type="PANTHER" id="PTHR22916">
    <property type="entry name" value="GLYCOSYLTRANSFERASE"/>
    <property type="match status" value="1"/>
</dbReference>
<dbReference type="GO" id="GO:0016758">
    <property type="term" value="F:hexosyltransferase activity"/>
    <property type="evidence" value="ECO:0007669"/>
    <property type="project" value="UniProtKB-ARBA"/>
</dbReference>
<dbReference type="PANTHER" id="PTHR22916:SF3">
    <property type="entry name" value="UDP-GLCNAC:BETAGAL BETA-1,3-N-ACETYLGLUCOSAMINYLTRANSFERASE-LIKE PROTEIN 1"/>
    <property type="match status" value="1"/>
</dbReference>
<comment type="caution">
    <text evidence="3">The sequence shown here is derived from an EMBL/GenBank/DDBJ whole genome shotgun (WGS) entry which is preliminary data.</text>
</comment>
<feature type="domain" description="DUF5776" evidence="2">
    <location>
        <begin position="650"/>
        <end position="708"/>
    </location>
</feature>
<keyword evidence="3" id="KW-0808">Transferase</keyword>
<evidence type="ECO:0000259" key="2">
    <source>
        <dbReference type="Pfam" id="PF19087"/>
    </source>
</evidence>
<dbReference type="Pfam" id="PF00535">
    <property type="entry name" value="Glycos_transf_2"/>
    <property type="match status" value="1"/>
</dbReference>
<dbReference type="EMBL" id="LKLN01000076">
    <property type="protein sequence ID" value="KSU03006.1"/>
    <property type="molecule type" value="Genomic_DNA"/>
</dbReference>
<dbReference type="Proteomes" id="UP000053058">
    <property type="component" value="Unassembled WGS sequence"/>
</dbReference>
<gene>
    <name evidence="3" type="ORF">KF282_2210</name>
</gene>
<dbReference type="InterPro" id="IPR001173">
    <property type="entry name" value="Glyco_trans_2-like"/>
</dbReference>
<dbReference type="InterPro" id="IPR044081">
    <property type="entry name" value="DUF5776"/>
</dbReference>
<protein>
    <submittedName>
        <fullName evidence="3">Glycosyltransferase</fullName>
    </submittedName>
</protein>
<evidence type="ECO:0000313" key="4">
    <source>
        <dbReference type="Proteomes" id="UP000053058"/>
    </source>
</evidence>
<dbReference type="CDD" id="cd00761">
    <property type="entry name" value="Glyco_tranf_GTA_type"/>
    <property type="match status" value="1"/>
</dbReference>
<name>A0A0V8CNS8_LACLL</name>
<evidence type="ECO:0000313" key="3">
    <source>
        <dbReference type="EMBL" id="KSU03006.1"/>
    </source>
</evidence>
<dbReference type="Pfam" id="PF19087">
    <property type="entry name" value="DUF5776"/>
    <property type="match status" value="1"/>
</dbReference>
<reference evidence="4" key="1">
    <citation type="submission" date="2015-10" db="EMBL/GenBank/DDBJ databases">
        <title>Draft Genome Sequences of 11 Lactococcus lactis subspecies cremoris strains.</title>
        <authorList>
            <person name="Wels M."/>
            <person name="Backus L."/>
            <person name="Boekhorst J."/>
            <person name="Dijkstra A."/>
            <person name="Beerthuizen M."/>
            <person name="Kelly W."/>
            <person name="Siezen R."/>
            <person name="Bachmann H."/>
            <person name="Van Hijum S."/>
        </authorList>
    </citation>
    <scope>NUCLEOTIDE SEQUENCE [LARGE SCALE GENOMIC DNA]</scope>
    <source>
        <strain evidence="4">KF282</strain>
    </source>
</reference>
<dbReference type="AlphaFoldDB" id="A0A0V8CNS8"/>
<evidence type="ECO:0000259" key="1">
    <source>
        <dbReference type="Pfam" id="PF00535"/>
    </source>
</evidence>
<dbReference type="PATRIC" id="fig|1360.105.peg.286"/>
<dbReference type="SUPFAM" id="SSF53448">
    <property type="entry name" value="Nucleotide-diphospho-sugar transferases"/>
    <property type="match status" value="1"/>
</dbReference>
<feature type="domain" description="Glycosyltransferase 2-like" evidence="1">
    <location>
        <begin position="54"/>
        <end position="181"/>
    </location>
</feature>
<accession>A0A0V8CNS8</accession>
<sequence>MSFNYSEKGEKVEEKLREEFKTYNFDLNDHSWKEKLPSVTVEKSERIGNRPKISVIIANYNNSPYLERMMNSLVNQSIGIENLQILFVDDRSTDDSVDKVQTFMKKYPNIELYVLDENTGGAHGPRNVGLLYAKGEYLVILDADDWYAQKGLEIFYHSLEKSGDDLVFGGVVRSKNGQLELMTRAYNAQKSENLPISELPYDFYNWLGPQGNMIRHSLIKEHNLHFIDQCVADDVNFFYQALLFSKKISQVPEITTYVNRDDDNLSLSRNINENFLISWLRALSYLIETYNDVEDIQRFITRRLEWILVDFTLRWDTNFGLNVNSIQKLRRLIDLYLSDLDFDPNLYFSLDVYRYIWEYLKTKNDEKLLRFVGWHTLPPINKSLKKVGNLYYFISEEKDLPWINQPLVKGREIITDETGIYLRFDYYVPESINYVELRNDDNLNHVFRKKVIHLSGVTYELQITPEEFNGLSAGIHRLYIILKSQIEYLVAIDKLQAYCTDGALLSEKFGVVNLYKPVYDHQFVLAFKALPEKYLGQFIQIQSVLNNEGSYEYSLPDGEIISQENYQNSIIPFPEDFKISMKEYALKAGVYKLKKEMLFYSDKNERQQFLSKGYLVTVTHIWFTGEKEMILNTSAGQLVFDKEALILVKEPVEIITLKNIYSYIEPIFNKQNKKKHYLKGTRIVVKSLVFNEHFRVRLLTNDGTYITEKPEFVAFSENIGDKEIQKMTILQAIRQRRGKL</sequence>
<dbReference type="InterPro" id="IPR029044">
    <property type="entry name" value="Nucleotide-diphossugar_trans"/>
</dbReference>
<dbReference type="Gene3D" id="3.90.550.10">
    <property type="entry name" value="Spore Coat Polysaccharide Biosynthesis Protein SpsA, Chain A"/>
    <property type="match status" value="1"/>
</dbReference>
<proteinExistence type="predicted"/>